<feature type="non-terminal residue" evidence="1">
    <location>
        <position position="1"/>
    </location>
</feature>
<evidence type="ECO:0000313" key="1">
    <source>
        <dbReference type="EMBL" id="KAF0876205.1"/>
    </source>
</evidence>
<proteinExistence type="predicted"/>
<protein>
    <submittedName>
        <fullName evidence="1">LORF2 protein</fullName>
    </submittedName>
</protein>
<dbReference type="PANTHER" id="PTHR19446">
    <property type="entry name" value="REVERSE TRANSCRIPTASES"/>
    <property type="match status" value="1"/>
</dbReference>
<gene>
    <name evidence="1" type="ORF">FOF47_R18869</name>
</gene>
<reference evidence="1 2" key="1">
    <citation type="submission" date="2019-11" db="EMBL/GenBank/DDBJ databases">
        <authorList>
            <person name="Yang C."/>
            <person name="Li F."/>
        </authorList>
    </citation>
    <scope>NUCLEOTIDE SEQUENCE [LARGE SCALE GENOMIC DNA]</scope>
    <source>
        <strain evidence="1">KB4526</strain>
        <tissue evidence="1">Muscle</tissue>
    </source>
</reference>
<evidence type="ECO:0000313" key="2">
    <source>
        <dbReference type="Proteomes" id="UP000475037"/>
    </source>
</evidence>
<feature type="non-terminal residue" evidence="1">
    <location>
        <position position="94"/>
    </location>
</feature>
<keyword evidence="2" id="KW-1185">Reference proteome</keyword>
<dbReference type="Proteomes" id="UP000475037">
    <property type="component" value="Unassembled WGS sequence"/>
</dbReference>
<sequence>FMIKILSKLVIEDNFLYMIKDIYYKIPTANLILNGKRVNAFLLRLVVLRSMFNIGLEVLASTIRQQKEIKGIGIGKEEVKLSLFAEDMTLYIES</sequence>
<dbReference type="EMBL" id="VOAJ01005003">
    <property type="protein sequence ID" value="KAF0876205.1"/>
    <property type="molecule type" value="Genomic_DNA"/>
</dbReference>
<organism evidence="1 2">
    <name type="scientific">Crocuta crocuta</name>
    <name type="common">Spotted hyena</name>
    <dbReference type="NCBI Taxonomy" id="9678"/>
    <lineage>
        <taxon>Eukaryota</taxon>
        <taxon>Metazoa</taxon>
        <taxon>Chordata</taxon>
        <taxon>Craniata</taxon>
        <taxon>Vertebrata</taxon>
        <taxon>Euteleostomi</taxon>
        <taxon>Mammalia</taxon>
        <taxon>Eutheria</taxon>
        <taxon>Laurasiatheria</taxon>
        <taxon>Carnivora</taxon>
        <taxon>Feliformia</taxon>
        <taxon>Hyaenidae</taxon>
        <taxon>Crocuta</taxon>
    </lineage>
</organism>
<name>A0A6G1AK57_CROCR</name>
<comment type="caution">
    <text evidence="1">The sequence shown here is derived from an EMBL/GenBank/DDBJ whole genome shotgun (WGS) entry which is preliminary data.</text>
</comment>
<dbReference type="AlphaFoldDB" id="A0A6G1AK57"/>
<accession>A0A6G1AK57</accession>